<comment type="caution">
    <text evidence="10">The sequence shown here is derived from an EMBL/GenBank/DDBJ whole genome shotgun (WGS) entry which is preliminary data.</text>
</comment>
<evidence type="ECO:0000313" key="11">
    <source>
        <dbReference type="Proteomes" id="UP000502823"/>
    </source>
</evidence>
<comment type="caution">
    <text evidence="6">Lacks conserved residue(s) required for the propagation of feature annotation.</text>
</comment>
<evidence type="ECO:0000256" key="1">
    <source>
        <dbReference type="ARBA" id="ARBA00022603"/>
    </source>
</evidence>
<dbReference type="InterPro" id="IPR007848">
    <property type="entry name" value="Small_mtfrase_dom"/>
</dbReference>
<feature type="compositionally biased region" description="Basic and acidic residues" evidence="8">
    <location>
        <begin position="101"/>
        <end position="138"/>
    </location>
</feature>
<evidence type="ECO:0000313" key="10">
    <source>
        <dbReference type="EMBL" id="GFG39083.1"/>
    </source>
</evidence>
<feature type="compositionally biased region" description="Basic and acidic residues" evidence="8">
    <location>
        <begin position="76"/>
        <end position="91"/>
    </location>
</feature>
<accession>A0A6L2Q2H4</accession>
<dbReference type="Gene3D" id="3.40.50.150">
    <property type="entry name" value="Vaccinia Virus protein VP39"/>
    <property type="match status" value="1"/>
</dbReference>
<feature type="region of interest" description="Disordered" evidence="8">
    <location>
        <begin position="1265"/>
        <end position="1291"/>
    </location>
</feature>
<dbReference type="InParanoid" id="A0A6L2Q2H4"/>
<evidence type="ECO:0000256" key="7">
    <source>
        <dbReference type="SAM" id="Coils"/>
    </source>
</evidence>
<reference evidence="11" key="1">
    <citation type="submission" date="2020-01" db="EMBL/GenBank/DDBJ databases">
        <title>Draft genome sequence of the Termite Coptotermes fromosanus.</title>
        <authorList>
            <person name="Itakura S."/>
            <person name="Yosikawa Y."/>
            <person name="Umezawa K."/>
        </authorList>
    </citation>
    <scope>NUCLEOTIDE SEQUENCE [LARGE SCALE GENOMIC DNA]</scope>
</reference>
<dbReference type="EC" id="2.1.1.35" evidence="4"/>
<dbReference type="OrthoDB" id="10250660at2759"/>
<keyword evidence="11" id="KW-1185">Reference proteome</keyword>
<evidence type="ECO:0000256" key="5">
    <source>
        <dbReference type="ARBA" id="ARBA00047278"/>
    </source>
</evidence>
<comment type="similarity">
    <text evidence="6">Belongs to the class I-like SAM-binding methyltransferase superfamily. RNA M5U methyltransferase family.</text>
</comment>
<gene>
    <name evidence="10" type="ORF">Cfor_01273</name>
</gene>
<feature type="compositionally biased region" description="Basic and acidic residues" evidence="8">
    <location>
        <begin position="748"/>
        <end position="765"/>
    </location>
</feature>
<dbReference type="GO" id="GO:0032259">
    <property type="term" value="P:methylation"/>
    <property type="evidence" value="ECO:0007669"/>
    <property type="project" value="UniProtKB-KW"/>
</dbReference>
<feature type="domain" description="Methyltransferase small" evidence="9">
    <location>
        <begin position="545"/>
        <end position="614"/>
    </location>
</feature>
<keyword evidence="1 6" id="KW-0489">Methyltransferase</keyword>
<dbReference type="InterPro" id="IPR010280">
    <property type="entry name" value="U5_MeTrfase_fam"/>
</dbReference>
<feature type="region of interest" description="Disordered" evidence="8">
    <location>
        <begin position="739"/>
        <end position="783"/>
    </location>
</feature>
<evidence type="ECO:0000256" key="6">
    <source>
        <dbReference type="PROSITE-ProRule" id="PRU01024"/>
    </source>
</evidence>
<proteinExistence type="inferred from homology"/>
<name>A0A6L2Q2H4_COPFO</name>
<dbReference type="InterPro" id="IPR045850">
    <property type="entry name" value="TRM2_met"/>
</dbReference>
<dbReference type="Pfam" id="PF05175">
    <property type="entry name" value="MTS"/>
    <property type="match status" value="1"/>
</dbReference>
<feature type="coiled-coil region" evidence="7">
    <location>
        <begin position="852"/>
        <end position="1112"/>
    </location>
</feature>
<evidence type="ECO:0000256" key="4">
    <source>
        <dbReference type="ARBA" id="ARBA00033763"/>
    </source>
</evidence>
<evidence type="ECO:0000259" key="9">
    <source>
        <dbReference type="Pfam" id="PF05175"/>
    </source>
</evidence>
<feature type="region of interest" description="Disordered" evidence="8">
    <location>
        <begin position="1206"/>
        <end position="1229"/>
    </location>
</feature>
<feature type="region of interest" description="Disordered" evidence="8">
    <location>
        <begin position="61"/>
        <end position="138"/>
    </location>
</feature>
<dbReference type="Proteomes" id="UP000502823">
    <property type="component" value="Unassembled WGS sequence"/>
</dbReference>
<evidence type="ECO:0000256" key="8">
    <source>
        <dbReference type="SAM" id="MobiDB-lite"/>
    </source>
</evidence>
<keyword evidence="3 6" id="KW-0949">S-adenosyl-L-methionine</keyword>
<dbReference type="PROSITE" id="PS51687">
    <property type="entry name" value="SAM_MT_RNA_M5U"/>
    <property type="match status" value="1"/>
</dbReference>
<evidence type="ECO:0000256" key="2">
    <source>
        <dbReference type="ARBA" id="ARBA00022679"/>
    </source>
</evidence>
<sequence length="1447" mass="168626">MASENFVVDSETKDELDEVTDIKIESEDDDDGNGILPDHCSETFDKDIDEEIKLFLKQDLTSEQDVSEDEVTQKQNTEEQSRNATDCDRRNMTGSASDYTKTTDRVGDSSEVKHRVEIEQKLPEKQSDQTEILDKKRVRDSDVEDEKISYGLGIVVERGTNSLESLEHTSNVPGSKIDNKTDRNVCDAKSKDIDAEAKSVEKISVRKHLISRDLSPLWDSYILAVKGIPPKESGRLKQVLNDVLGDNHHRVRPRQKGDTIVYLHFITLEDMRLAKETLTTRGVTNYKLTVTVESAEGHKIKSEDGDEGPVSKKMKHQRVLQFCEEAYEKQIEFKVKDITSKLQDLEKDILKMYPTYSRLIHQRRLQHNGVICAMDKLKDCPARKGVASPCWFAIGVSEETGQLVVGFHQGTGHVRKLSSVKHSYPDHVVEAAEVFEEFLVAEENRKICCKLLIYTNDVKDLMLLVFVRHTSHVKQVGDEMKVFFTSGKGAKCRVTSIHIKVVKSNHDIKDAAMQLILGVPCLDETIAGFKLQLPPVKNLWNTTHGAEMLCQALEELLVPSKKMTVLEIGCGIGLLGLYLSKVAGEVLSVGNDSAVAVATKNATLNGITGCRYFAGEAEVMIPVLAKKRKYDSMCAVVTCCINNSYRSGRTMEELRKIQHLERLVLIEDRTMSSSAILSLNKPSGEKKMGNPFFPSKVVPVDSLPSSKGYVLLVLLERVDSDVIKKFGIDNKPVAAESELNTKGGASRKPYERDSKLRLGQGDRRLLPNTPWERGAFSQQSYDTGAGPVQNSLLQNTATLSASHGHFQAAGVLGAYVGTVNNLTTVANEYELRRQMEEGYRRQMIEEEHRQWLAEEEQRRLMEEMHLRQVQEEEWTRWVHDERMRRVQEEERRRIEEEEWRRRIQEEERMRQIQEEEERMRQIQEEEERMRQIQEEEERMRLIQKEEERMRRIQEEEEERMRRIQEEEEQMRRIREEEEEQMRRIREEEEEEQMRRIQEERMRRIQAERMRRIQEERMRRIQEERMRQIQEEERMRQIHEEVEQRMRRIQEEERRRTEEEEWRRQVQEGEWRKQIEEEQRKIEEEEWRRQMQEDEQRKQIQKEERRIIEEELRRKMLREGQNRPVLGEACSEQVMEEEELRRQVKEDRERQLVRGSVRRSRNDLVQDLIADSLRAAAIPQLSADAAEKVKQLVAKAIRTVGVRDQGERHGFGGNREVAGINPEDNTVSRFGMSDKEMSKSRHMEEEYLRYIREVESAYDHSRDISGGAVGRFSSEQSDLKPQHQAVGTKSSEKLPSLLDLKLKRPELSGENSYSAQHSEDRGFSLDVGINQWPGRVLTAWKEFDNYTERDRLTDRSLNLGKQARDLVRRDEKSAFHSVAEETADIFMRRSDLDHEKLRGSIRQDRTDIWGTNSRNTIGRPEHSKKDHHHHHHNTVSDRVPSRLWMDKN</sequence>
<dbReference type="InterPro" id="IPR029063">
    <property type="entry name" value="SAM-dependent_MTases_sf"/>
</dbReference>
<keyword evidence="7" id="KW-0175">Coiled coil</keyword>
<dbReference type="SUPFAM" id="SSF53335">
    <property type="entry name" value="S-adenosyl-L-methionine-dependent methyltransferases"/>
    <property type="match status" value="1"/>
</dbReference>
<dbReference type="GO" id="GO:0006396">
    <property type="term" value="P:RNA processing"/>
    <property type="evidence" value="ECO:0007669"/>
    <property type="project" value="InterPro"/>
</dbReference>
<dbReference type="EMBL" id="BLKM01000866">
    <property type="protein sequence ID" value="GFG39083.1"/>
    <property type="molecule type" value="Genomic_DNA"/>
</dbReference>
<comment type="catalytic activity">
    <reaction evidence="5">
        <text>uridine(54) in tRNA + S-adenosyl-L-methionine = 5-methyluridine(54) in tRNA + S-adenosyl-L-homocysteine + H(+)</text>
        <dbReference type="Rhea" id="RHEA:42712"/>
        <dbReference type="Rhea" id="RHEA-COMP:10167"/>
        <dbReference type="Rhea" id="RHEA-COMP:10193"/>
        <dbReference type="ChEBI" id="CHEBI:15378"/>
        <dbReference type="ChEBI" id="CHEBI:57856"/>
        <dbReference type="ChEBI" id="CHEBI:59789"/>
        <dbReference type="ChEBI" id="CHEBI:65315"/>
        <dbReference type="ChEBI" id="CHEBI:74447"/>
        <dbReference type="EC" id="2.1.1.35"/>
    </reaction>
    <physiologicalReaction direction="left-to-right" evidence="5">
        <dbReference type="Rhea" id="RHEA:42713"/>
    </physiologicalReaction>
</comment>
<feature type="region of interest" description="Disordered" evidence="8">
    <location>
        <begin position="1"/>
        <end position="41"/>
    </location>
</feature>
<keyword evidence="2 6" id="KW-0808">Transferase</keyword>
<dbReference type="PANTHER" id="PTHR45904">
    <property type="entry name" value="TRNA (URACIL-5-)-METHYLTRANSFERASE"/>
    <property type="match status" value="1"/>
</dbReference>
<feature type="binding site" evidence="6">
    <location>
        <position position="643"/>
    </location>
    <ligand>
        <name>S-adenosyl-L-methionine</name>
        <dbReference type="ChEBI" id="CHEBI:59789"/>
    </ligand>
</feature>
<dbReference type="Gene3D" id="2.40.50.1070">
    <property type="match status" value="1"/>
</dbReference>
<protein>
    <recommendedName>
        <fullName evidence="4">tRNA (uracil(54)-C(5))-methyltransferase</fullName>
        <ecNumber evidence="4">2.1.1.35</ecNumber>
    </recommendedName>
</protein>
<evidence type="ECO:0000256" key="3">
    <source>
        <dbReference type="ARBA" id="ARBA00022691"/>
    </source>
</evidence>
<dbReference type="GO" id="GO:0003723">
    <property type="term" value="F:RNA binding"/>
    <property type="evidence" value="ECO:0007669"/>
    <property type="project" value="TreeGrafter"/>
</dbReference>
<organism evidence="10 11">
    <name type="scientific">Coptotermes formosanus</name>
    <name type="common">Formosan subterranean termite</name>
    <dbReference type="NCBI Taxonomy" id="36987"/>
    <lineage>
        <taxon>Eukaryota</taxon>
        <taxon>Metazoa</taxon>
        <taxon>Ecdysozoa</taxon>
        <taxon>Arthropoda</taxon>
        <taxon>Hexapoda</taxon>
        <taxon>Insecta</taxon>
        <taxon>Pterygota</taxon>
        <taxon>Neoptera</taxon>
        <taxon>Polyneoptera</taxon>
        <taxon>Dictyoptera</taxon>
        <taxon>Blattodea</taxon>
        <taxon>Blattoidea</taxon>
        <taxon>Termitoidae</taxon>
        <taxon>Rhinotermitidae</taxon>
        <taxon>Coptotermes</taxon>
    </lineage>
</organism>
<dbReference type="GO" id="GO:0030697">
    <property type="term" value="F:tRNA (uracil(54)-C5)-methyltransferase activity, S-adenosyl methionine-dependent"/>
    <property type="evidence" value="ECO:0007669"/>
    <property type="project" value="UniProtKB-EC"/>
</dbReference>
<feature type="region of interest" description="Disordered" evidence="8">
    <location>
        <begin position="1410"/>
        <end position="1447"/>
    </location>
</feature>
<dbReference type="PANTHER" id="PTHR45904:SF2">
    <property type="entry name" value="TRNA (URACIL-5-)-METHYLTRANSFERASE HOMOLOG A"/>
    <property type="match status" value="1"/>
</dbReference>